<dbReference type="InterPro" id="IPR029002">
    <property type="entry name" value="PLPC/GPLD1"/>
</dbReference>
<evidence type="ECO:0000313" key="3">
    <source>
        <dbReference type="Proteomes" id="UP000006253"/>
    </source>
</evidence>
<evidence type="ECO:0000259" key="1">
    <source>
        <dbReference type="Pfam" id="PF00882"/>
    </source>
</evidence>
<gene>
    <name evidence="2" type="ORF">LEP1GSC081_4486</name>
</gene>
<evidence type="ECO:0000313" key="2">
    <source>
        <dbReference type="EMBL" id="EKO15107.1"/>
    </source>
</evidence>
<protein>
    <submittedName>
        <fullName evidence="2">Zinc dependent phospholipase C</fullName>
    </submittedName>
</protein>
<sequence length="358" mass="42181">MAGKITHLEVLSQICKHLDHGTADQRKIAVLMRAESNRKFANIGAIAPDIFYFYHIFSPHKTKKATRWGDMSHHNLVAELVLSFLDLILQTEEGIHRDRYIAFTLGYICHCVVDIVTHPYIFYISGDFYNKDKKISSLAQYNHMRVENALDSWLLDYRWGMTPKEYDFVHHVDAIFKSEKKIWKMDPMLWHFWLRGLKSTFSEEFKKYYIGSEDKIIPGDLLNESFLGYLEFHKIMDSRSRWVRGTLKFLDQITFHKVRSSVLMLPLKEHIDKRIMNEEKKKWNYPADPSIVREDSFVELINSSAQNGKEALTHAWNYLENKMSRSAFLKEYQGYNLDTGLRFQGVDSMKEFSPLEEV</sequence>
<accession>A0A0E2B2V1</accession>
<feature type="domain" description="Phospholipase C/D" evidence="1">
    <location>
        <begin position="6"/>
        <end position="209"/>
    </location>
</feature>
<dbReference type="EMBL" id="AHMY02000050">
    <property type="protein sequence ID" value="EKO15107.1"/>
    <property type="molecule type" value="Genomic_DNA"/>
</dbReference>
<dbReference type="AlphaFoldDB" id="A0A0E2B2V1"/>
<organism evidence="2 3">
    <name type="scientific">Leptospira kirschneri str. H1</name>
    <dbReference type="NCBI Taxonomy" id="1049966"/>
    <lineage>
        <taxon>Bacteria</taxon>
        <taxon>Pseudomonadati</taxon>
        <taxon>Spirochaetota</taxon>
        <taxon>Spirochaetia</taxon>
        <taxon>Leptospirales</taxon>
        <taxon>Leptospiraceae</taxon>
        <taxon>Leptospira</taxon>
    </lineage>
</organism>
<proteinExistence type="predicted"/>
<name>A0A0E2B2V1_9LEPT</name>
<reference evidence="2 3" key="1">
    <citation type="submission" date="2012-10" db="EMBL/GenBank/DDBJ databases">
        <authorList>
            <person name="Harkins D.M."/>
            <person name="Durkin A.S."/>
            <person name="Brinkac L.M."/>
            <person name="Selengut J.D."/>
            <person name="Sanka R."/>
            <person name="DePew J."/>
            <person name="Purushe J."/>
            <person name="Peacock S.J."/>
            <person name="Thaipadungpanit J."/>
            <person name="Wuthiekanun V.W."/>
            <person name="Day N.P."/>
            <person name="Vinetz J.M."/>
            <person name="Sutton G.G."/>
            <person name="Nelson W.C."/>
            <person name="Fouts D.E."/>
        </authorList>
    </citation>
    <scope>NUCLEOTIDE SEQUENCE [LARGE SCALE GENOMIC DNA]</scope>
    <source>
        <strain evidence="2 3">H1</strain>
    </source>
</reference>
<dbReference type="GeneID" id="34313714"/>
<dbReference type="Pfam" id="PF00882">
    <property type="entry name" value="Zn_dep_PLPC"/>
    <property type="match status" value="1"/>
</dbReference>
<comment type="caution">
    <text evidence="2">The sequence shown here is derived from an EMBL/GenBank/DDBJ whole genome shotgun (WGS) entry which is preliminary data.</text>
</comment>
<dbReference type="RefSeq" id="WP_004755366.1">
    <property type="nucleotide sequence ID" value="NZ_AHMY02000050.1"/>
</dbReference>
<dbReference type="Proteomes" id="UP000006253">
    <property type="component" value="Unassembled WGS sequence"/>
</dbReference>